<accession>A0AAP9R0C1</accession>
<evidence type="ECO:0000313" key="1">
    <source>
        <dbReference type="EMBL" id="QMR41484.1"/>
    </source>
</evidence>
<gene>
    <name evidence="1" type="ORF">HV331_19160</name>
</gene>
<dbReference type="EMBL" id="CP055904">
    <property type="protein sequence ID" value="QMR41484.1"/>
    <property type="molecule type" value="Genomic_DNA"/>
</dbReference>
<evidence type="ECO:0000313" key="2">
    <source>
        <dbReference type="Proteomes" id="UP000514462"/>
    </source>
</evidence>
<dbReference type="GO" id="GO:0004062">
    <property type="term" value="F:aryl sulfotransferase activity"/>
    <property type="evidence" value="ECO:0007669"/>
    <property type="project" value="InterPro"/>
</dbReference>
<proteinExistence type="predicted"/>
<dbReference type="RefSeq" id="WP_182014579.1">
    <property type="nucleotide sequence ID" value="NZ_CP055904.1"/>
</dbReference>
<dbReference type="PANTHER" id="PTHR35340">
    <property type="entry name" value="PQQ ENZYME REPEAT PROTEIN-RELATED"/>
    <property type="match status" value="1"/>
</dbReference>
<reference evidence="2" key="1">
    <citation type="submission" date="2020-06" db="EMBL/GenBank/DDBJ databases">
        <title>REHAB project genomes.</title>
        <authorList>
            <person name="Shaw L.P."/>
        </authorList>
    </citation>
    <scope>NUCLEOTIDE SEQUENCE [LARGE SCALE GENOMIC DNA]</scope>
    <source>
        <strain evidence="2">RHBSTW-00938</strain>
    </source>
</reference>
<protein>
    <submittedName>
        <fullName evidence="1">Aryl-sulfate sulfotransferase</fullName>
    </submittedName>
</protein>
<dbReference type="InterPro" id="IPR010262">
    <property type="entry name" value="Arylsulfotransferase_bact"/>
</dbReference>
<dbReference type="Proteomes" id="UP000514462">
    <property type="component" value="Chromosome"/>
</dbReference>
<dbReference type="InterPro" id="IPR053143">
    <property type="entry name" value="Arylsulfate_ST"/>
</dbReference>
<dbReference type="AlphaFoldDB" id="A0AAP9R0C1"/>
<dbReference type="PANTHER" id="PTHR35340:SF5">
    <property type="entry name" value="ASST-DOMAIN-CONTAINING PROTEIN"/>
    <property type="match status" value="1"/>
</dbReference>
<organism evidence="1 2">
    <name type="scientific">Klebsiella aerogenes</name>
    <name type="common">Enterobacter aerogenes</name>
    <dbReference type="NCBI Taxonomy" id="548"/>
    <lineage>
        <taxon>Bacteria</taxon>
        <taxon>Pseudomonadati</taxon>
        <taxon>Pseudomonadota</taxon>
        <taxon>Gammaproteobacteria</taxon>
        <taxon>Enterobacterales</taxon>
        <taxon>Enterobacteriaceae</taxon>
        <taxon>Klebsiella/Raoultella group</taxon>
        <taxon>Klebsiella</taxon>
    </lineage>
</organism>
<sequence>MATPTHIGHRDPGDGSYNPGLQTGIAPVTRDNQLYTVFIAPLDATCTLGSGSEQYGQDVYSRSPLSGLIGFWNTSSQITVTVSSSDVPGAPAITKTWNDLAVNQAITLPVLGFVARASVTTECQVSVTDGTNTFQTSVTLAALPPTDSQAGITNGFPQIQVNQVAAEVDVGDDLYYAVIAPTRAFIAFDRQANVRWYVVAGDPVNTPELCLPTYNNVRLSDGTFIGSDDHLQQYYTPADLGANEPLGQRELWRFDATGRVYGVYFIRDRAHHSLYELPGENALLYASDYISARNSGEGPNPDNANQGPTSEDCIAILDLTTGFESVYYDLRSIMNFWRTPVPLDLSIPNTYDWVHLNQVVFDSNTGLLIASCRHQGAVVGIDRETGELRFICANHDDWQATETGDITTDWSDLLLTPVNPDTGLPCDLSDPVQKAEADRHFWTWGQHNVQVIGSAAGSNVIEFSVFNNGNFRTRDMSLGVVASENASRCARYRVDPDSREVMKLSEYGETEVGATGYSPYVSTASFFNFQGDSAAPRLLANFGGSNFQQNADYATGLPVTLEPGYSDRLDPADDLLATFQGRVILQEVDLTTITPLFEIEMTSGAYKSPEGDETDIRRVDLYSFRAYKMPLYA</sequence>
<name>A0AAP9R0C1_KLEAE</name>
<dbReference type="Pfam" id="PF05935">
    <property type="entry name" value="Arylsulfotrans"/>
    <property type="match status" value="1"/>
</dbReference>